<dbReference type="EMBL" id="QNRR01000016">
    <property type="protein sequence ID" value="RBP36615.1"/>
    <property type="molecule type" value="Genomic_DNA"/>
</dbReference>
<accession>A0A366H418</accession>
<proteinExistence type="inferred from homology"/>
<evidence type="ECO:0000259" key="2">
    <source>
        <dbReference type="Pfam" id="PF00501"/>
    </source>
</evidence>
<dbReference type="Proteomes" id="UP000253426">
    <property type="component" value="Unassembled WGS sequence"/>
</dbReference>
<keyword evidence="4" id="KW-1185">Reference proteome</keyword>
<evidence type="ECO:0000313" key="4">
    <source>
        <dbReference type="Proteomes" id="UP000253426"/>
    </source>
</evidence>
<dbReference type="PROSITE" id="PS00455">
    <property type="entry name" value="AMP_BINDING"/>
    <property type="match status" value="1"/>
</dbReference>
<comment type="similarity">
    <text evidence="1">Belongs to the ATP-dependent AMP-binding enzyme family.</text>
</comment>
<dbReference type="Pfam" id="PF00501">
    <property type="entry name" value="AMP-binding"/>
    <property type="match status" value="1"/>
</dbReference>
<protein>
    <submittedName>
        <fullName evidence="3">O-succinylbenzoic acid--CoA ligase</fullName>
    </submittedName>
</protein>
<sequence>MTNSNCSGLLRSVKPSRSLHGTFSMTHPAAHPDFWKDEHASAYIATNPHRVEDAAGLAAFAALRAETRPLIYFQTSGSEGVPKWVGLSRAAVQVSARAVNAHLESTAADRWLIALPLHHVGGFSILARCHESGASFFHTEEKWSAPSFASLCVAQGITLASLVPAQVYDLVQAKVEAPGKLRAIVVGGGGLSKELGIRALELGWPVLQSYGMTETASQVATEPLEHLRAGYDPESLEVLPCWNVDATPDGALIVRGAALASGYAMRSADGAWRWQAIDAEAGFTTRDRVQVWWHGTHRFLRFVGRESSFVKVLGELVSLPALQQRLERVLIGEGIDLRSALIWPVPDARKDTRLLLVGEGQNRHDAARLENLSARFNQDIPGYERLDAVLMVSAIPRTPLGKVDARGVAQLVASHVAKSSPQHSYE</sequence>
<dbReference type="SUPFAM" id="SSF56801">
    <property type="entry name" value="Acetyl-CoA synthetase-like"/>
    <property type="match status" value="1"/>
</dbReference>
<name>A0A366H418_9BACT</name>
<dbReference type="OrthoDB" id="9762242at2"/>
<dbReference type="GO" id="GO:0006631">
    <property type="term" value="P:fatty acid metabolic process"/>
    <property type="evidence" value="ECO:0007669"/>
    <property type="project" value="TreeGrafter"/>
</dbReference>
<dbReference type="PANTHER" id="PTHR43201:SF8">
    <property type="entry name" value="ACYL-COA SYNTHETASE FAMILY MEMBER 3"/>
    <property type="match status" value="1"/>
</dbReference>
<evidence type="ECO:0000313" key="3">
    <source>
        <dbReference type="EMBL" id="RBP36615.1"/>
    </source>
</evidence>
<feature type="domain" description="AMP-dependent synthetase/ligase" evidence="2">
    <location>
        <begin position="67"/>
        <end position="263"/>
    </location>
</feature>
<dbReference type="InterPro" id="IPR042099">
    <property type="entry name" value="ANL_N_sf"/>
</dbReference>
<evidence type="ECO:0000256" key="1">
    <source>
        <dbReference type="ARBA" id="ARBA00006432"/>
    </source>
</evidence>
<dbReference type="InterPro" id="IPR045851">
    <property type="entry name" value="AMP-bd_C_sf"/>
</dbReference>
<keyword evidence="3" id="KW-0436">Ligase</keyword>
<dbReference type="InterPro" id="IPR000873">
    <property type="entry name" value="AMP-dep_synth/lig_dom"/>
</dbReference>
<dbReference type="Gene3D" id="3.40.50.12780">
    <property type="entry name" value="N-terminal domain of ligase-like"/>
    <property type="match status" value="1"/>
</dbReference>
<organism evidence="3 4">
    <name type="scientific">Roseimicrobium gellanilyticum</name>
    <dbReference type="NCBI Taxonomy" id="748857"/>
    <lineage>
        <taxon>Bacteria</taxon>
        <taxon>Pseudomonadati</taxon>
        <taxon>Verrucomicrobiota</taxon>
        <taxon>Verrucomicrobiia</taxon>
        <taxon>Verrucomicrobiales</taxon>
        <taxon>Verrucomicrobiaceae</taxon>
        <taxon>Roseimicrobium</taxon>
    </lineage>
</organism>
<dbReference type="AlphaFoldDB" id="A0A366H418"/>
<dbReference type="InterPro" id="IPR020845">
    <property type="entry name" value="AMP-binding_CS"/>
</dbReference>
<reference evidence="3 4" key="1">
    <citation type="submission" date="2018-06" db="EMBL/GenBank/DDBJ databases">
        <title>Genomic Encyclopedia of Type Strains, Phase IV (KMG-IV): sequencing the most valuable type-strain genomes for metagenomic binning, comparative biology and taxonomic classification.</title>
        <authorList>
            <person name="Goeker M."/>
        </authorList>
    </citation>
    <scope>NUCLEOTIDE SEQUENCE [LARGE SCALE GENOMIC DNA]</scope>
    <source>
        <strain evidence="3 4">DSM 25532</strain>
    </source>
</reference>
<dbReference type="Gene3D" id="3.30.300.30">
    <property type="match status" value="1"/>
</dbReference>
<dbReference type="GO" id="GO:0031956">
    <property type="term" value="F:medium-chain fatty acid-CoA ligase activity"/>
    <property type="evidence" value="ECO:0007669"/>
    <property type="project" value="TreeGrafter"/>
</dbReference>
<gene>
    <name evidence="3" type="ORF">DES53_11654</name>
</gene>
<dbReference type="PANTHER" id="PTHR43201">
    <property type="entry name" value="ACYL-COA SYNTHETASE"/>
    <property type="match status" value="1"/>
</dbReference>
<comment type="caution">
    <text evidence="3">The sequence shown here is derived from an EMBL/GenBank/DDBJ whole genome shotgun (WGS) entry which is preliminary data.</text>
</comment>